<dbReference type="OrthoDB" id="19138at2157"/>
<accession>A0A5N5UF04</accession>
<protein>
    <submittedName>
        <fullName evidence="2">Na+/H+ antiporter subunit G</fullName>
    </submittedName>
</protein>
<dbReference type="Proteomes" id="UP000326207">
    <property type="component" value="Unassembled WGS sequence"/>
</dbReference>
<keyword evidence="1" id="KW-0472">Membrane</keyword>
<keyword evidence="1" id="KW-0812">Transmembrane</keyword>
<dbReference type="Proteomes" id="UP000326302">
    <property type="component" value="Unassembled WGS sequence"/>
</dbReference>
<feature type="transmembrane region" description="Helical" evidence="1">
    <location>
        <begin position="48"/>
        <end position="76"/>
    </location>
</feature>
<keyword evidence="1" id="KW-1133">Transmembrane helix</keyword>
<dbReference type="NCBIfam" id="NF009314">
    <property type="entry name" value="PRK12674.1-2"/>
    <property type="match status" value="1"/>
</dbReference>
<dbReference type="Pfam" id="PF03334">
    <property type="entry name" value="PhaG_MnhG_YufB"/>
    <property type="match status" value="1"/>
</dbReference>
<dbReference type="PANTHER" id="PTHR34703:SF1">
    <property type="entry name" value="ANTIPORTER SUBUNIT MNHG2-RELATED"/>
    <property type="match status" value="1"/>
</dbReference>
<dbReference type="Proteomes" id="UP000326865">
    <property type="component" value="Unassembled WGS sequence"/>
</dbReference>
<dbReference type="GO" id="GO:0015385">
    <property type="term" value="F:sodium:proton antiporter activity"/>
    <property type="evidence" value="ECO:0007669"/>
    <property type="project" value="TreeGrafter"/>
</dbReference>
<dbReference type="PANTHER" id="PTHR34703">
    <property type="entry name" value="ANTIPORTER SUBUNIT MNHG2-RELATED"/>
    <property type="match status" value="1"/>
</dbReference>
<evidence type="ECO:0000313" key="5">
    <source>
        <dbReference type="Proteomes" id="UP000326207"/>
    </source>
</evidence>
<keyword evidence="7" id="KW-1185">Reference proteome</keyword>
<comment type="caution">
    <text evidence="2">The sequence shown here is derived from an EMBL/GenBank/DDBJ whole genome shotgun (WGS) entry which is preliminary data.</text>
</comment>
<dbReference type="NCBIfam" id="TIGR01300">
    <property type="entry name" value="CPA3_mnhG_phaG"/>
    <property type="match status" value="1"/>
</dbReference>
<proteinExistence type="predicted"/>
<accession>A0A5N5UIZ4</accession>
<dbReference type="RefSeq" id="WP_152119367.1">
    <property type="nucleotide sequence ID" value="NZ_QJOW01000001.1"/>
</dbReference>
<dbReference type="EMBL" id="QKKZ01000004">
    <property type="protein sequence ID" value="KAB7513303.1"/>
    <property type="molecule type" value="Genomic_DNA"/>
</dbReference>
<evidence type="ECO:0000313" key="2">
    <source>
        <dbReference type="EMBL" id="KAB7513303.1"/>
    </source>
</evidence>
<accession>A0A5N5U419</accession>
<organism evidence="2 7">
    <name type="scientific">Halosegnis rubeus</name>
    <dbReference type="NCBI Taxonomy" id="2212850"/>
    <lineage>
        <taxon>Archaea</taxon>
        <taxon>Methanobacteriati</taxon>
        <taxon>Methanobacteriota</taxon>
        <taxon>Stenosarchaea group</taxon>
        <taxon>Halobacteria</taxon>
        <taxon>Halobacteriales</taxon>
        <taxon>Natronomonadaceae</taxon>
        <taxon>Halosegnis</taxon>
    </lineage>
</organism>
<evidence type="ECO:0000256" key="1">
    <source>
        <dbReference type="SAM" id="Phobius"/>
    </source>
</evidence>
<dbReference type="EMBL" id="QJOW01000001">
    <property type="protein sequence ID" value="KAB7518481.1"/>
    <property type="molecule type" value="Genomic_DNA"/>
</dbReference>
<evidence type="ECO:0000313" key="7">
    <source>
        <dbReference type="Proteomes" id="UP000326865"/>
    </source>
</evidence>
<evidence type="ECO:0000313" key="3">
    <source>
        <dbReference type="EMBL" id="KAB7517286.1"/>
    </source>
</evidence>
<reference evidence="5 6" key="1">
    <citation type="submission" date="2019-10" db="EMBL/GenBank/DDBJ databases">
        <title>Unraveling microbial dark matter from salterns through culturing: the case of the genus Halosegnis.</title>
        <authorList>
            <person name="Duran-Viseras A."/>
            <person name="Andrei A.-S."/>
            <person name="Vera-Gargallo B."/>
            <person name="Ghai R."/>
            <person name="Sanchez-Porro C."/>
            <person name="Ventosa A."/>
        </authorList>
    </citation>
    <scope>NUCLEOTIDE SEQUENCE [LARGE SCALE GENOMIC DNA]</scope>
    <source>
        <strain evidence="4 6">F17-44</strain>
        <strain evidence="2 7">F18-79</strain>
        <strain evidence="3 5">F19-13</strain>
    </source>
</reference>
<evidence type="ECO:0000313" key="4">
    <source>
        <dbReference type="EMBL" id="KAB7518481.1"/>
    </source>
</evidence>
<feature type="transmembrane region" description="Helical" evidence="1">
    <location>
        <begin position="6"/>
        <end position="27"/>
    </location>
</feature>
<dbReference type="EMBL" id="QMDY01000005">
    <property type="protein sequence ID" value="KAB7517286.1"/>
    <property type="molecule type" value="Genomic_DNA"/>
</dbReference>
<name>A0A5N5U419_9EURY</name>
<sequence length="106" mass="11202">MTPREIAILVMTLGGVFFAVVAVVGLIRLPDLYTRAHSTSKSETLGALLALGAVALAFDGTMTTVKTVLLLLFMFITNPTAAHAIVRAAAEQGIEPWTTDEEGDEA</sequence>
<dbReference type="AlphaFoldDB" id="A0A5N5U419"/>
<evidence type="ECO:0000313" key="6">
    <source>
        <dbReference type="Proteomes" id="UP000326302"/>
    </source>
</evidence>
<gene>
    <name evidence="2" type="ORF">DM867_09985</name>
    <name evidence="4" type="ORF">DMP03_03755</name>
    <name evidence="3" type="ORF">DP108_09730</name>
</gene>
<dbReference type="InterPro" id="IPR005133">
    <property type="entry name" value="PhaG_MnhG_YufB"/>
</dbReference>